<dbReference type="Gene3D" id="1.20.1740.10">
    <property type="entry name" value="Amino acid/polyamine transporter I"/>
    <property type="match status" value="1"/>
</dbReference>
<accession>A0A328VK22</accession>
<dbReference type="Proteomes" id="UP000248706">
    <property type="component" value="Unassembled WGS sequence"/>
</dbReference>
<feature type="transmembrane region" description="Helical" evidence="7">
    <location>
        <begin position="367"/>
        <end position="387"/>
    </location>
</feature>
<evidence type="ECO:0000313" key="9">
    <source>
        <dbReference type="Proteomes" id="UP000248706"/>
    </source>
</evidence>
<feature type="transmembrane region" description="Helical" evidence="7">
    <location>
        <begin position="195"/>
        <end position="214"/>
    </location>
</feature>
<feature type="transmembrane region" description="Helical" evidence="7">
    <location>
        <begin position="271"/>
        <end position="293"/>
    </location>
</feature>
<feature type="transmembrane region" description="Helical" evidence="7">
    <location>
        <begin position="72"/>
        <end position="97"/>
    </location>
</feature>
<feature type="transmembrane region" description="Helical" evidence="7">
    <location>
        <begin position="234"/>
        <end position="251"/>
    </location>
</feature>
<evidence type="ECO:0000256" key="5">
    <source>
        <dbReference type="ARBA" id="ARBA00023136"/>
    </source>
</evidence>
<evidence type="ECO:0008006" key="10">
    <source>
        <dbReference type="Google" id="ProtNLM"/>
    </source>
</evidence>
<evidence type="ECO:0000256" key="3">
    <source>
        <dbReference type="ARBA" id="ARBA00022692"/>
    </source>
</evidence>
<evidence type="ECO:0000313" key="8">
    <source>
        <dbReference type="EMBL" id="RAQ94595.1"/>
    </source>
</evidence>
<dbReference type="InterPro" id="IPR050367">
    <property type="entry name" value="APC_superfamily"/>
</dbReference>
<protein>
    <recommendedName>
        <fullName evidence="10">Amino acid permease</fullName>
    </recommendedName>
</protein>
<feature type="transmembrane region" description="Helical" evidence="7">
    <location>
        <begin position="446"/>
        <end position="465"/>
    </location>
</feature>
<evidence type="ECO:0000256" key="1">
    <source>
        <dbReference type="ARBA" id="ARBA00004651"/>
    </source>
</evidence>
<dbReference type="PANTHER" id="PTHR42770:SF11">
    <property type="entry name" value="INNER MEMBRANE TRANSPORT PROTEIN YBAT"/>
    <property type="match status" value="1"/>
</dbReference>
<keyword evidence="3 7" id="KW-0812">Transmembrane</keyword>
<dbReference type="OrthoDB" id="178667at2"/>
<feature type="region of interest" description="Disordered" evidence="6">
    <location>
        <begin position="1"/>
        <end position="27"/>
    </location>
</feature>
<name>A0A328VK22_9CHLR</name>
<dbReference type="AlphaFoldDB" id="A0A328VK22"/>
<dbReference type="GO" id="GO:0022857">
    <property type="term" value="F:transmembrane transporter activity"/>
    <property type="evidence" value="ECO:0007669"/>
    <property type="project" value="InterPro"/>
</dbReference>
<comment type="caution">
    <text evidence="8">The sequence shown here is derived from an EMBL/GenBank/DDBJ whole genome shotgun (WGS) entry which is preliminary data.</text>
</comment>
<feature type="region of interest" description="Disordered" evidence="6">
    <location>
        <begin position="546"/>
        <end position="582"/>
    </location>
</feature>
<evidence type="ECO:0000256" key="6">
    <source>
        <dbReference type="SAM" id="MobiDB-lite"/>
    </source>
</evidence>
<reference evidence="8 9" key="1">
    <citation type="submission" date="2016-08" db="EMBL/GenBank/DDBJ databases">
        <title>Analysis of Carbohydrate Active Enzymes in Thermogemmatispora T81 Reveals Carbohydrate Degradation Ability.</title>
        <authorList>
            <person name="Tomazini A."/>
            <person name="Lal S."/>
            <person name="Stott M."/>
            <person name="Henrissat B."/>
            <person name="Polikarpov I."/>
            <person name="Sparling R."/>
            <person name="Levin D.B."/>
        </authorList>
    </citation>
    <scope>NUCLEOTIDE SEQUENCE [LARGE SCALE GENOMIC DNA]</scope>
    <source>
        <strain evidence="8 9">T81</strain>
    </source>
</reference>
<dbReference type="EMBL" id="MCIF01000002">
    <property type="protein sequence ID" value="RAQ94595.1"/>
    <property type="molecule type" value="Genomic_DNA"/>
</dbReference>
<feature type="transmembrane region" description="Helical" evidence="7">
    <location>
        <begin position="313"/>
        <end position="346"/>
    </location>
</feature>
<organism evidence="8 9">
    <name type="scientific">Thermogemmatispora tikiterensis</name>
    <dbReference type="NCBI Taxonomy" id="1825093"/>
    <lineage>
        <taxon>Bacteria</taxon>
        <taxon>Bacillati</taxon>
        <taxon>Chloroflexota</taxon>
        <taxon>Ktedonobacteria</taxon>
        <taxon>Thermogemmatisporales</taxon>
        <taxon>Thermogemmatisporaceae</taxon>
        <taxon>Thermogemmatispora</taxon>
    </lineage>
</organism>
<gene>
    <name evidence="8" type="ORF">A4R35_03550</name>
</gene>
<feature type="compositionally biased region" description="Basic and acidic residues" evidence="6">
    <location>
        <begin position="573"/>
        <end position="582"/>
    </location>
</feature>
<dbReference type="PANTHER" id="PTHR42770">
    <property type="entry name" value="AMINO ACID TRANSPORTER-RELATED"/>
    <property type="match status" value="1"/>
</dbReference>
<sequence length="582" mass="63124">MLGNQSARAPLASTEADGHTTTAAAQESVGPGLRRAVGVWGSYTWGYADVGADVYVALGIVMAAAQGATNVAFLFAGLVYVMVGLAYTELAAAYPMAGGGQFYVLRGLGDFWGFVAGWAVLLDFTIDISLFALASAGYINFFLPVLNTRIDLHLGGLTLAGVQPWLILEATIFVVLLTILNIIGVRESSRFNEVLGALDVISESTILFFGFLFAFDPQLLLRQMTQSWPDPYHLAYGASLAIISFVGLESISQASQETIRPGKVVPRTSLALILTVLIYALAFSNLGLAMLPWQSFAEHNGDPIAWLASHIPFLGLVAGPYVALLGATLVLISSNAGVFGSSRITYSMARYDLLPRQLARVHPKFRTPVRTLVVFSGFALLELWLAGLSPNAYDVLGNMYAFGAATAYILVFISLLVLRFVDPWTPRPFKVPLNLRFRGKDGESRFLPVVGILGLLGISSMLVMVVLTHAIGRLAGPGWLLLGLLIYVWHRKRSGLPVFGSVPRNWPEEQLAVYADAEEYDLVEELRENLARKRLLAGEEGRAPLAPPTARVVSVPVPPQESRGNGRRTTTSAREEEQRREG</sequence>
<feature type="transmembrane region" description="Helical" evidence="7">
    <location>
        <begin position="165"/>
        <end position="183"/>
    </location>
</feature>
<evidence type="ECO:0000256" key="7">
    <source>
        <dbReference type="SAM" id="Phobius"/>
    </source>
</evidence>
<comment type="subcellular location">
    <subcellularLocation>
        <location evidence="1">Cell membrane</location>
        <topology evidence="1">Multi-pass membrane protein</topology>
    </subcellularLocation>
</comment>
<feature type="transmembrane region" description="Helical" evidence="7">
    <location>
        <begin position="471"/>
        <end position="489"/>
    </location>
</feature>
<feature type="transmembrane region" description="Helical" evidence="7">
    <location>
        <begin position="103"/>
        <end position="121"/>
    </location>
</feature>
<feature type="transmembrane region" description="Helical" evidence="7">
    <location>
        <begin position="128"/>
        <end position="145"/>
    </location>
</feature>
<keyword evidence="5 7" id="KW-0472">Membrane</keyword>
<dbReference type="GO" id="GO:0005886">
    <property type="term" value="C:plasma membrane"/>
    <property type="evidence" value="ECO:0007669"/>
    <property type="project" value="UniProtKB-SubCell"/>
</dbReference>
<proteinExistence type="predicted"/>
<dbReference type="InterPro" id="IPR002293">
    <property type="entry name" value="AA/rel_permease1"/>
</dbReference>
<evidence type="ECO:0000256" key="4">
    <source>
        <dbReference type="ARBA" id="ARBA00022989"/>
    </source>
</evidence>
<dbReference type="RefSeq" id="WP_112426629.1">
    <property type="nucleotide sequence ID" value="NZ_MCIF01000002.1"/>
</dbReference>
<feature type="transmembrane region" description="Helical" evidence="7">
    <location>
        <begin position="399"/>
        <end position="421"/>
    </location>
</feature>
<dbReference type="Pfam" id="PF13520">
    <property type="entry name" value="AA_permease_2"/>
    <property type="match status" value="1"/>
</dbReference>
<dbReference type="PIRSF" id="PIRSF006060">
    <property type="entry name" value="AA_transporter"/>
    <property type="match status" value="1"/>
</dbReference>
<evidence type="ECO:0000256" key="2">
    <source>
        <dbReference type="ARBA" id="ARBA00022475"/>
    </source>
</evidence>
<keyword evidence="2" id="KW-1003">Cell membrane</keyword>
<keyword evidence="4 7" id="KW-1133">Transmembrane helix</keyword>
<keyword evidence="9" id="KW-1185">Reference proteome</keyword>